<feature type="region of interest" description="Disordered" evidence="1">
    <location>
        <begin position="951"/>
        <end position="974"/>
    </location>
</feature>
<evidence type="ECO:0000313" key="3">
    <source>
        <dbReference type="Proteomes" id="UP000521872"/>
    </source>
</evidence>
<feature type="compositionally biased region" description="Basic and acidic residues" evidence="1">
    <location>
        <begin position="672"/>
        <end position="685"/>
    </location>
</feature>
<dbReference type="PANTHER" id="PTHR12507">
    <property type="entry name" value="REDUCED GROWTH PHENOTYPE 1 RGP1, YEAST -RELATED"/>
    <property type="match status" value="1"/>
</dbReference>
<feature type="region of interest" description="Disordered" evidence="1">
    <location>
        <begin position="420"/>
        <end position="456"/>
    </location>
</feature>
<evidence type="ECO:0008006" key="4">
    <source>
        <dbReference type="Google" id="ProtNLM"/>
    </source>
</evidence>
<feature type="compositionally biased region" description="Polar residues" evidence="1">
    <location>
        <begin position="366"/>
        <end position="384"/>
    </location>
</feature>
<proteinExistence type="predicted"/>
<feature type="region of interest" description="Disordered" evidence="1">
    <location>
        <begin position="366"/>
        <end position="396"/>
    </location>
</feature>
<sequence>MPGTMTTSDASSPVRVVVTPSQSSYFAGEPFSVTITFTNTRSPNEAGPSKASFQAHKRGAHSISSAPLARPPTSPGTPRSALAQQSASRVKINNEELPRRKGFIGKAPTEFPDLIEQRRKRQLAAKSLSVSLTPKDLEDQLAEGVIASSSRTSYNHSTIPQIPSPLTRTASLGLASDHPHARKQSVLDGQLSLDILSPTTNSPPAPYTPTSSTSTFSLALDPIAEAALSPYPSTPAIGLPTIEQVTFTPPHTPTATTPTLSSGNSVYAYPPPRNLGHGGHQRPTPIGLGQPSNSPRGYLEPPRTAFASTFAQTNNELILYSYAQLTGTVVVTPVSGILPTHEQAHTLNAARSALLNRSVLGGGSMDITSSLNTHTPNTSISMSSPKPRHGRTHSRSSSFSAGLISLLSPSALVSSMSITSPTIPNSPLSGRSGSSRWRAASGPMTPKFPPHSASSSVTTFGNFSATEEIDPEEPLPTFEIQPAMLAVDLSLAPGESRSYTYTVRLPENLPPTFKGKALKFSYELVVGTCRAGPSGSGASGAGVSANSISRVMKVPVRVYNYVAVGRSLKPYDLLWPVGRRQDAGMPGWEAKVKEEPRDKYKNALSIPQLPSSNNLSTNTLESIQEYARSLLASLPEPVLTQSRLESPSASSSSSAPSPSSATNSDSNGRHHKADELRRTENERERVEEVIQIGCREAVEILTRNPKKASYDVNKDGVKVAVLTFPKTAYRLGETVIGIVELNDRTSRARVLKLSAFLEAHESLPSTISPTSSTRHLRRTHAESHSSFTLNTLRTTFSLDIPSDASPAFQVRVGTPANPTSPTLPSQRPAPPPTPGGLEWKVRICLLVGVAAETSQTGFQSVRFKSLVRDGPRGEWGSSWKATERNAPMEKPDLKAEAEAAAQKQRQLQREKEKEQQQAMSLASPRAWSRFIVSSLLYGGSLHDESEREYHDGDVLGMGDEDGEDDGDGGNAQGRRAGHFVGLDDEDGYDGIIPDLAGGVGVGVDYGGGEEGWREVKLETVECEVPVKVFPGNTAFKAVDIVFDV</sequence>
<reference evidence="2 3" key="1">
    <citation type="submission" date="2019-12" db="EMBL/GenBank/DDBJ databases">
        <authorList>
            <person name="Floudas D."/>
            <person name="Bentzer J."/>
            <person name="Ahren D."/>
            <person name="Johansson T."/>
            <person name="Persson P."/>
            <person name="Tunlid A."/>
        </authorList>
    </citation>
    <scope>NUCLEOTIDE SEQUENCE [LARGE SCALE GENOMIC DNA]</scope>
    <source>
        <strain evidence="2 3">CBS 102.39</strain>
    </source>
</reference>
<name>A0A8H4R5U6_9AGAR</name>
<protein>
    <recommendedName>
        <fullName evidence="4">Rgp1-domain-containing protein</fullName>
    </recommendedName>
</protein>
<dbReference type="Proteomes" id="UP000521872">
    <property type="component" value="Unassembled WGS sequence"/>
</dbReference>
<feature type="region of interest" description="Disordered" evidence="1">
    <location>
        <begin position="152"/>
        <end position="180"/>
    </location>
</feature>
<dbReference type="EMBL" id="JAACJL010000001">
    <property type="protein sequence ID" value="KAF4623852.1"/>
    <property type="molecule type" value="Genomic_DNA"/>
</dbReference>
<feature type="compositionally biased region" description="Low complexity" evidence="1">
    <location>
        <begin position="429"/>
        <end position="442"/>
    </location>
</feature>
<feature type="region of interest" description="Disordered" evidence="1">
    <location>
        <begin position="870"/>
        <end position="892"/>
    </location>
</feature>
<feature type="compositionally biased region" description="Polar residues" evidence="1">
    <location>
        <begin position="152"/>
        <end position="170"/>
    </location>
</feature>
<feature type="compositionally biased region" description="Polar residues" evidence="1">
    <location>
        <begin position="816"/>
        <end position="825"/>
    </location>
</feature>
<keyword evidence="3" id="KW-1185">Reference proteome</keyword>
<evidence type="ECO:0000313" key="2">
    <source>
        <dbReference type="EMBL" id="KAF4623852.1"/>
    </source>
</evidence>
<feature type="compositionally biased region" description="Basic and acidic residues" evidence="1">
    <location>
        <begin position="881"/>
        <end position="892"/>
    </location>
</feature>
<feature type="compositionally biased region" description="Acidic residues" evidence="1">
    <location>
        <begin position="958"/>
        <end position="967"/>
    </location>
</feature>
<gene>
    <name evidence="2" type="ORF">D9613_001412</name>
</gene>
<dbReference type="Pfam" id="PF08737">
    <property type="entry name" value="Rgp1"/>
    <property type="match status" value="1"/>
</dbReference>
<dbReference type="AlphaFoldDB" id="A0A8H4R5U6"/>
<feature type="compositionally biased region" description="Low complexity" evidence="1">
    <location>
        <begin position="646"/>
        <end position="661"/>
    </location>
</feature>
<comment type="caution">
    <text evidence="2">The sequence shown here is derived from an EMBL/GenBank/DDBJ whole genome shotgun (WGS) entry which is preliminary data.</text>
</comment>
<feature type="region of interest" description="Disordered" evidence="1">
    <location>
        <begin position="194"/>
        <end position="213"/>
    </location>
</feature>
<evidence type="ECO:0000256" key="1">
    <source>
        <dbReference type="SAM" id="MobiDB-lite"/>
    </source>
</evidence>
<feature type="region of interest" description="Disordered" evidence="1">
    <location>
        <begin position="641"/>
        <end position="685"/>
    </location>
</feature>
<organism evidence="2 3">
    <name type="scientific">Agrocybe pediades</name>
    <dbReference type="NCBI Taxonomy" id="84607"/>
    <lineage>
        <taxon>Eukaryota</taxon>
        <taxon>Fungi</taxon>
        <taxon>Dikarya</taxon>
        <taxon>Basidiomycota</taxon>
        <taxon>Agaricomycotina</taxon>
        <taxon>Agaricomycetes</taxon>
        <taxon>Agaricomycetidae</taxon>
        <taxon>Agaricales</taxon>
        <taxon>Agaricineae</taxon>
        <taxon>Strophariaceae</taxon>
        <taxon>Agrocybe</taxon>
    </lineage>
</organism>
<dbReference type="InterPro" id="IPR014848">
    <property type="entry name" value="Rgp1"/>
</dbReference>
<accession>A0A8H4R5U6</accession>
<feature type="region of interest" description="Disordered" evidence="1">
    <location>
        <begin position="273"/>
        <end position="298"/>
    </location>
</feature>
<feature type="region of interest" description="Disordered" evidence="1">
    <location>
        <begin position="38"/>
        <end position="87"/>
    </location>
</feature>
<feature type="region of interest" description="Disordered" evidence="1">
    <location>
        <begin position="808"/>
        <end position="835"/>
    </location>
</feature>